<name>A0ABT5VQK0_9BACT</name>
<accession>A0ABT5VQK0</accession>
<comment type="caution">
    <text evidence="3">The sequence shown here is derived from an EMBL/GenBank/DDBJ whole genome shotgun (WGS) entry which is preliminary data.</text>
</comment>
<evidence type="ECO:0000256" key="1">
    <source>
        <dbReference type="ARBA" id="ARBA00006547"/>
    </source>
</evidence>
<dbReference type="PANTHER" id="PTHR11786:SF0">
    <property type="entry name" value="ARYLAMINE N-ACETYLTRANSFERASE 4-RELATED"/>
    <property type="match status" value="1"/>
</dbReference>
<dbReference type="Proteomes" id="UP001528920">
    <property type="component" value="Unassembled WGS sequence"/>
</dbReference>
<dbReference type="Gene3D" id="2.40.128.150">
    <property type="entry name" value="Cysteine proteinases"/>
    <property type="match status" value="1"/>
</dbReference>
<dbReference type="PRINTS" id="PR01543">
    <property type="entry name" value="ANATRNSFRASE"/>
</dbReference>
<keyword evidence="4" id="KW-1185">Reference proteome</keyword>
<sequence length="268" mass="30556">MNDAIFNQEEYLKRINFEGVIANNFETLKAIHHAQHGTIPFENFDICLGRNIELEPKALVHKLVKNKRGGYCFELNGLLLLALTSFGFEARALLGRVHKTGEPTGRSHQVTLVTIEDKQWMVDLGFGSESPSIPIPLVYNKPVSFKNQTFRLTESKLYGYMLQTKQENDWKNLYSFDLNYVCKGDIEYGNHYTSTNQNSFFTSSRVAALPIENGSVTILNNKLKKTINGMEYTALLDENQSYLNILKQEFGIVIDANFEDLKPLQKES</sequence>
<evidence type="ECO:0000313" key="3">
    <source>
        <dbReference type="EMBL" id="MDE5416549.1"/>
    </source>
</evidence>
<dbReference type="InterPro" id="IPR001447">
    <property type="entry name" value="Arylamine_N-AcTrfase"/>
</dbReference>
<dbReference type="PANTHER" id="PTHR11786">
    <property type="entry name" value="N-HYDROXYARYLAMINE O-ACETYLTRANSFERASE"/>
    <property type="match status" value="1"/>
</dbReference>
<dbReference type="Pfam" id="PF00797">
    <property type="entry name" value="Acetyltransf_2"/>
    <property type="match status" value="1"/>
</dbReference>
<dbReference type="Gene3D" id="3.30.2140.10">
    <property type="entry name" value="Arylamine N-acetyltransferase"/>
    <property type="match status" value="1"/>
</dbReference>
<dbReference type="InterPro" id="IPR038765">
    <property type="entry name" value="Papain-like_cys_pep_sf"/>
</dbReference>
<evidence type="ECO:0000256" key="2">
    <source>
        <dbReference type="RuleBase" id="RU003452"/>
    </source>
</evidence>
<comment type="similarity">
    <text evidence="1 2">Belongs to the arylamine N-acetyltransferase family.</text>
</comment>
<proteinExistence type="inferred from homology"/>
<dbReference type="EMBL" id="JAKJSC010000001">
    <property type="protein sequence ID" value="MDE5416549.1"/>
    <property type="molecule type" value="Genomic_DNA"/>
</dbReference>
<dbReference type="SUPFAM" id="SSF54001">
    <property type="entry name" value="Cysteine proteinases"/>
    <property type="match status" value="1"/>
</dbReference>
<gene>
    <name evidence="3" type="ORF">L3049_00915</name>
</gene>
<evidence type="ECO:0000313" key="4">
    <source>
        <dbReference type="Proteomes" id="UP001528920"/>
    </source>
</evidence>
<dbReference type="RefSeq" id="WP_275107891.1">
    <property type="nucleotide sequence ID" value="NZ_JAKJSC010000001.1"/>
</dbReference>
<organism evidence="3 4">
    <name type="scientific">Paralabilibaculum antarcticum</name>
    <dbReference type="NCBI Taxonomy" id="2912572"/>
    <lineage>
        <taxon>Bacteria</taxon>
        <taxon>Pseudomonadati</taxon>
        <taxon>Bacteroidota</taxon>
        <taxon>Bacteroidia</taxon>
        <taxon>Marinilabiliales</taxon>
        <taxon>Marinifilaceae</taxon>
        <taxon>Paralabilibaculum</taxon>
    </lineage>
</organism>
<protein>
    <submittedName>
        <fullName evidence="3">Arylamine N-acetyltransferase</fullName>
    </submittedName>
</protein>
<reference evidence="3 4" key="1">
    <citation type="submission" date="2022-01" db="EMBL/GenBank/DDBJ databases">
        <title>Labilibaculum sp. nov, a marine bacterium isolated from Antarctica.</title>
        <authorList>
            <person name="Dai W."/>
        </authorList>
    </citation>
    <scope>NUCLEOTIDE SEQUENCE [LARGE SCALE GENOMIC DNA]</scope>
    <source>
        <strain evidence="3 4">DW002</strain>
    </source>
</reference>